<gene>
    <name evidence="2" type="ORF">TvY486_0032790</name>
</gene>
<dbReference type="EMBL" id="CAEX01005610">
    <property type="protein sequence ID" value="CCD20454.1"/>
    <property type="molecule type" value="Genomic_DNA"/>
</dbReference>
<feature type="region of interest" description="Disordered" evidence="1">
    <location>
        <begin position="1"/>
        <end position="149"/>
    </location>
</feature>
<feature type="region of interest" description="Disordered" evidence="1">
    <location>
        <begin position="218"/>
        <end position="250"/>
    </location>
</feature>
<evidence type="ECO:0000313" key="3">
    <source>
        <dbReference type="Proteomes" id="UP000009027"/>
    </source>
</evidence>
<protein>
    <submittedName>
        <fullName evidence="2">Uncharacterized protein</fullName>
    </submittedName>
</protein>
<name>F9WSB5_TRYVY</name>
<evidence type="ECO:0000256" key="1">
    <source>
        <dbReference type="SAM" id="MobiDB-lite"/>
    </source>
</evidence>
<feature type="compositionally biased region" description="Basic and acidic residues" evidence="1">
    <location>
        <begin position="138"/>
        <end position="148"/>
    </location>
</feature>
<reference evidence="2 3" key="1">
    <citation type="journal article" date="2012" name="Proc. Natl. Acad. Sci. U.S.A.">
        <title>Antigenic diversity is generated by distinct evolutionary mechanisms in African trypanosome species.</title>
        <authorList>
            <person name="Jackson A.P."/>
            <person name="Berry A."/>
            <person name="Aslett M."/>
            <person name="Allison H.C."/>
            <person name="Burton P."/>
            <person name="Vavrova-Anderson J."/>
            <person name="Brown R."/>
            <person name="Browne H."/>
            <person name="Corton N."/>
            <person name="Hauser H."/>
            <person name="Gamble J."/>
            <person name="Gilderthorp R."/>
            <person name="Marcello L."/>
            <person name="McQuillan J."/>
            <person name="Otto T.D."/>
            <person name="Quail M.A."/>
            <person name="Sanders M.J."/>
            <person name="van Tonder A."/>
            <person name="Ginger M.L."/>
            <person name="Field M.C."/>
            <person name="Barry J.D."/>
            <person name="Hertz-Fowler C."/>
            <person name="Berriman M."/>
        </authorList>
    </citation>
    <scope>NUCLEOTIDE SEQUENCE</scope>
    <source>
        <strain evidence="2 3">Y486</strain>
    </source>
</reference>
<feature type="compositionally biased region" description="Basic residues" evidence="1">
    <location>
        <begin position="115"/>
        <end position="136"/>
    </location>
</feature>
<feature type="compositionally biased region" description="Basic residues" evidence="1">
    <location>
        <begin position="224"/>
        <end position="242"/>
    </location>
</feature>
<keyword evidence="3" id="KW-1185">Reference proteome</keyword>
<feature type="compositionally biased region" description="Basic and acidic residues" evidence="1">
    <location>
        <begin position="82"/>
        <end position="93"/>
    </location>
</feature>
<accession>F9WSB5</accession>
<dbReference type="Proteomes" id="UP000009027">
    <property type="component" value="Unassembled WGS sequence"/>
</dbReference>
<organism evidence="2 3">
    <name type="scientific">Trypanosoma vivax (strain Y486)</name>
    <dbReference type="NCBI Taxonomy" id="1055687"/>
    <lineage>
        <taxon>Eukaryota</taxon>
        <taxon>Discoba</taxon>
        <taxon>Euglenozoa</taxon>
        <taxon>Kinetoplastea</taxon>
        <taxon>Metakinetoplastina</taxon>
        <taxon>Trypanosomatida</taxon>
        <taxon>Trypanosomatidae</taxon>
        <taxon>Trypanosoma</taxon>
        <taxon>Duttonella</taxon>
    </lineage>
</organism>
<feature type="compositionally biased region" description="Basic and acidic residues" evidence="1">
    <location>
        <begin position="37"/>
        <end position="75"/>
    </location>
</feature>
<dbReference type="VEuPathDB" id="TriTrypDB:TvY486_0032790"/>
<proteinExistence type="predicted"/>
<dbReference type="AlphaFoldDB" id="F9WSB5"/>
<feature type="compositionally biased region" description="Basic and acidic residues" evidence="1">
    <location>
        <begin position="177"/>
        <end position="192"/>
    </location>
</feature>
<feature type="compositionally biased region" description="Polar residues" evidence="1">
    <location>
        <begin position="12"/>
        <end position="36"/>
    </location>
</feature>
<evidence type="ECO:0000313" key="2">
    <source>
        <dbReference type="EMBL" id="CCD20454.1"/>
    </source>
</evidence>
<sequence>MKHRTSKRAETSAANHTGSTLEKTHRTIMTNLCTRGNKTERAHEQKDKRTQKVSEKGGRNTTPEIRHVDKNEVRQQAKQRHRPCDVAHSDGKRSTRAADNLRGHKVWEQTARTAAQKKQKTHRGRKTQKKKTKAKAHSSMEMKRESREAWNSTLQRHLRRRLMAPIACQQSEASHTGAHEKRQGTDGQGRDERPMWLCSHAFGEHARSIFYWRAKWKKDTANREKKRNNNTKKKHASNKIRSKNTLPHSH</sequence>
<feature type="region of interest" description="Disordered" evidence="1">
    <location>
        <begin position="169"/>
        <end position="192"/>
    </location>
</feature>